<proteinExistence type="predicted"/>
<evidence type="ECO:0000313" key="2">
    <source>
        <dbReference type="Proteomes" id="UP000242084"/>
    </source>
</evidence>
<dbReference type="InterPro" id="IPR052767">
    <property type="entry name" value="Bact_com_dev_regulator"/>
</dbReference>
<accession>A0A239ZLJ8</accession>
<protein>
    <submittedName>
        <fullName evidence="1">Putative DUF964-containing protein</fullName>
    </submittedName>
</protein>
<dbReference type="RefSeq" id="WP_095088596.1">
    <property type="nucleotide sequence ID" value="NZ_BMDM01000004.1"/>
</dbReference>
<organism evidence="1 2">
    <name type="scientific">Mammaliicoccus stepanovicii</name>
    <dbReference type="NCBI Taxonomy" id="643214"/>
    <lineage>
        <taxon>Bacteria</taxon>
        <taxon>Bacillati</taxon>
        <taxon>Bacillota</taxon>
        <taxon>Bacilli</taxon>
        <taxon>Bacillales</taxon>
        <taxon>Staphylococcaceae</taxon>
        <taxon>Mammaliicoccus</taxon>
    </lineage>
</organism>
<dbReference type="EMBL" id="LT906462">
    <property type="protein sequence ID" value="SNV72241.1"/>
    <property type="molecule type" value="Genomic_DNA"/>
</dbReference>
<dbReference type="SUPFAM" id="SSF158622">
    <property type="entry name" value="YheA/YmcA-like"/>
    <property type="match status" value="1"/>
</dbReference>
<dbReference type="PANTHER" id="PTHR38448">
    <property type="entry name" value="REGULATORY PROTEIN YLBF-RELATED"/>
    <property type="match status" value="1"/>
</dbReference>
<dbReference type="Gene3D" id="1.20.1500.10">
    <property type="entry name" value="YheA/YmcA-like"/>
    <property type="match status" value="1"/>
</dbReference>
<dbReference type="AlphaFoldDB" id="A0A239ZLJ8"/>
<dbReference type="OrthoDB" id="2157513at2"/>
<keyword evidence="2" id="KW-1185">Reference proteome</keyword>
<dbReference type="InterPro" id="IPR010368">
    <property type="entry name" value="Com_YlbF"/>
</dbReference>
<reference evidence="1 2" key="1">
    <citation type="submission" date="2017-06" db="EMBL/GenBank/DDBJ databases">
        <authorList>
            <consortium name="Pathogen Informatics"/>
        </authorList>
    </citation>
    <scope>NUCLEOTIDE SEQUENCE [LARGE SCALE GENOMIC DNA]</scope>
    <source>
        <strain evidence="1 2">NCTC13839</strain>
    </source>
</reference>
<dbReference type="Proteomes" id="UP000242084">
    <property type="component" value="Chromosome 1"/>
</dbReference>
<dbReference type="InterPro" id="IPR023378">
    <property type="entry name" value="YheA/YmcA-like_dom_sf"/>
</dbReference>
<evidence type="ECO:0000313" key="1">
    <source>
        <dbReference type="EMBL" id="SNV72241.1"/>
    </source>
</evidence>
<name>A0A239ZLJ8_9STAP</name>
<dbReference type="KEGG" id="sste:SAMEA4384403_1698"/>
<sequence length="146" mass="16759">MFTVETINILDQSDELSACIKDSFIYQEYKEAKYKLETNLEVKILRQKFDQIKSHYDDCLRFGRYHPDYNKVMKETRQQKRAYEMHPVVSDFKIKEAELQNLLDEVISIVSYSVSNNVKVDTGNPFFTSESHGSGCSTGGSCGCSS</sequence>
<dbReference type="Pfam" id="PF06133">
    <property type="entry name" value="Com_YlbF"/>
    <property type="match status" value="1"/>
</dbReference>
<dbReference type="PANTHER" id="PTHR38448:SF2">
    <property type="entry name" value="REGULATORY PROTEIN YLBF"/>
    <property type="match status" value="1"/>
</dbReference>
<gene>
    <name evidence="1" type="ORF">SAMEA4384403_01698</name>
</gene>